<accession>A0A1T5I005</accession>
<dbReference type="EMBL" id="FUZI01000003">
    <property type="protein sequence ID" value="SKC32374.1"/>
    <property type="molecule type" value="Genomic_DNA"/>
</dbReference>
<reference evidence="1 4" key="2">
    <citation type="submission" date="2024-01" db="EMBL/GenBank/DDBJ databases">
        <title>Active colonisers of the gastrointestinal tract of Atlantic salmon farmed in a warm water region.</title>
        <authorList>
            <person name="Bowman J.P."/>
        </authorList>
    </citation>
    <scope>NUCLEOTIDE SEQUENCE [LARGE SCALE GENOMIC DNA]</scope>
    <source>
        <strain evidence="1 4">S4MW1</strain>
    </source>
</reference>
<keyword evidence="4" id="KW-1185">Reference proteome</keyword>
<protein>
    <submittedName>
        <fullName evidence="2">Uncharacterized protein</fullName>
    </submittedName>
</protein>
<proteinExistence type="predicted"/>
<organism evidence="2 3">
    <name type="scientific">Photobacterium piscicola</name>
    <dbReference type="NCBI Taxonomy" id="1378299"/>
    <lineage>
        <taxon>Bacteria</taxon>
        <taxon>Pseudomonadati</taxon>
        <taxon>Pseudomonadota</taxon>
        <taxon>Gammaproteobacteria</taxon>
        <taxon>Vibrionales</taxon>
        <taxon>Vibrionaceae</taxon>
        <taxon>Photobacterium</taxon>
    </lineage>
</organism>
<evidence type="ECO:0000313" key="3">
    <source>
        <dbReference type="Proteomes" id="UP000189966"/>
    </source>
</evidence>
<name>A0A1T5I005_9GAMM</name>
<dbReference type="RefSeq" id="WP_144396183.1">
    <property type="nucleotide sequence ID" value="NZ_FUZI01000003.1"/>
</dbReference>
<evidence type="ECO:0000313" key="1">
    <source>
        <dbReference type="EMBL" id="MEC6897189.1"/>
    </source>
</evidence>
<dbReference type="AlphaFoldDB" id="A0A1T5I005"/>
<dbReference type="Proteomes" id="UP001339429">
    <property type="component" value="Unassembled WGS sequence"/>
</dbReference>
<dbReference type="Proteomes" id="UP000189966">
    <property type="component" value="Unassembled WGS sequence"/>
</dbReference>
<gene>
    <name evidence="2" type="ORF">CZ809_01890</name>
    <name evidence="1" type="ORF">VXS00_00790</name>
</gene>
<evidence type="ECO:0000313" key="2">
    <source>
        <dbReference type="EMBL" id="SKC32374.1"/>
    </source>
</evidence>
<sequence>MINVLIWSKNIFYVFLFLFSSLSFSKEFKESIIDSGISKGSDYIAMFNISYEDKDHIVNHNVNVFLKSAIEESFMTCGDAQLCTSSIMIIPIKNDEVLITYSLNTIKQNGSISVNSKLIFTLNEYMRLYSSQITTKRDDMVLSNANKQNVSVSLKIIKNNL</sequence>
<evidence type="ECO:0000313" key="4">
    <source>
        <dbReference type="Proteomes" id="UP001339429"/>
    </source>
</evidence>
<dbReference type="EMBL" id="JAYXUD010000001">
    <property type="protein sequence ID" value="MEC6897189.1"/>
    <property type="molecule type" value="Genomic_DNA"/>
</dbReference>
<reference evidence="2 3" key="1">
    <citation type="submission" date="2017-02" db="EMBL/GenBank/DDBJ databases">
        <authorList>
            <person name="Peterson S.W."/>
        </authorList>
    </citation>
    <scope>NUCLEOTIDE SEQUENCE [LARGE SCALE GENOMIC DNA]</scope>
    <source>
        <strain evidence="2">Type strain: NCCB 100098</strain>
        <strain evidence="3">type strain: NCCB 100098</strain>
    </source>
</reference>
<dbReference type="OrthoDB" id="9940171at2"/>